<proteinExistence type="inferred from homology"/>
<dbReference type="InterPro" id="IPR023997">
    <property type="entry name" value="TonB-dep_OMP_SusC/RagA_CS"/>
</dbReference>
<evidence type="ECO:0000256" key="2">
    <source>
        <dbReference type="ARBA" id="ARBA00022448"/>
    </source>
</evidence>
<dbReference type="SUPFAM" id="SSF56935">
    <property type="entry name" value="Porins"/>
    <property type="match status" value="1"/>
</dbReference>
<dbReference type="STRING" id="1477437.SAMN05444682_10345"/>
<dbReference type="Proteomes" id="UP000198670">
    <property type="component" value="Unassembled WGS sequence"/>
</dbReference>
<organism evidence="9 10">
    <name type="scientific">Parapedobacter indicus</name>
    <dbReference type="NCBI Taxonomy" id="1477437"/>
    <lineage>
        <taxon>Bacteria</taxon>
        <taxon>Pseudomonadati</taxon>
        <taxon>Bacteroidota</taxon>
        <taxon>Sphingobacteriia</taxon>
        <taxon>Sphingobacteriales</taxon>
        <taxon>Sphingobacteriaceae</taxon>
        <taxon>Parapedobacter</taxon>
    </lineage>
</organism>
<dbReference type="FunFam" id="2.170.130.10:FF:000003">
    <property type="entry name" value="SusC/RagA family TonB-linked outer membrane protein"/>
    <property type="match status" value="1"/>
</dbReference>
<dbReference type="InterPro" id="IPR039426">
    <property type="entry name" value="TonB-dep_rcpt-like"/>
</dbReference>
<dbReference type="InterPro" id="IPR012910">
    <property type="entry name" value="Plug_dom"/>
</dbReference>
<gene>
    <name evidence="9" type="ORF">SAMN05444682_10345</name>
</gene>
<dbReference type="Gene3D" id="2.60.40.1120">
    <property type="entry name" value="Carboxypeptidase-like, regulatory domain"/>
    <property type="match status" value="1"/>
</dbReference>
<dbReference type="EMBL" id="FOQO01000003">
    <property type="protein sequence ID" value="SFI24923.1"/>
    <property type="molecule type" value="Genomic_DNA"/>
</dbReference>
<accession>A0A1I3GNG8</accession>
<evidence type="ECO:0000256" key="4">
    <source>
        <dbReference type="ARBA" id="ARBA00022692"/>
    </source>
</evidence>
<dbReference type="SUPFAM" id="SSF49464">
    <property type="entry name" value="Carboxypeptidase regulatory domain-like"/>
    <property type="match status" value="1"/>
</dbReference>
<dbReference type="PROSITE" id="PS52016">
    <property type="entry name" value="TONB_DEPENDENT_REC_3"/>
    <property type="match status" value="1"/>
</dbReference>
<dbReference type="InterPro" id="IPR036942">
    <property type="entry name" value="Beta-barrel_TonB_sf"/>
</dbReference>
<comment type="similarity">
    <text evidence="7">Belongs to the TonB-dependent receptor family.</text>
</comment>
<reference evidence="9 10" key="1">
    <citation type="submission" date="2016-10" db="EMBL/GenBank/DDBJ databases">
        <authorList>
            <person name="de Groot N.N."/>
        </authorList>
    </citation>
    <scope>NUCLEOTIDE SEQUENCE [LARGE SCALE GENOMIC DNA]</scope>
    <source>
        <strain evidence="9 10">RK1</strain>
    </source>
</reference>
<keyword evidence="10" id="KW-1185">Reference proteome</keyword>
<dbReference type="Gene3D" id="2.40.170.20">
    <property type="entry name" value="TonB-dependent receptor, beta-barrel domain"/>
    <property type="match status" value="1"/>
</dbReference>
<dbReference type="NCBIfam" id="TIGR04056">
    <property type="entry name" value="OMP_RagA_SusC"/>
    <property type="match status" value="1"/>
</dbReference>
<dbReference type="AlphaFoldDB" id="A0A1I3GNG8"/>
<protein>
    <submittedName>
        <fullName evidence="9">TonB-linked outer membrane protein, SusC/RagA family</fullName>
    </submittedName>
</protein>
<keyword evidence="6 7" id="KW-0998">Cell outer membrane</keyword>
<keyword evidence="4 7" id="KW-0812">Transmembrane</keyword>
<evidence type="ECO:0000259" key="8">
    <source>
        <dbReference type="Pfam" id="PF07715"/>
    </source>
</evidence>
<feature type="domain" description="TonB-dependent receptor plug" evidence="8">
    <location>
        <begin position="107"/>
        <end position="214"/>
    </location>
</feature>
<dbReference type="Gene3D" id="2.170.130.10">
    <property type="entry name" value="TonB-dependent receptor, plug domain"/>
    <property type="match status" value="1"/>
</dbReference>
<sequence>MQFDQPIFREFVAQERTIVGHVVDRSNNSLQGVTVTIKGASRTTVTDVFGNYSVSVSSDTNVLIFSAIGFETMEVPVGNRTTLNVTLVESISNLEEVIVVGYGTVQKRNLVGSVSTVDASKLQDMPVNNIGQKLQGQIAGAQIYHTSGAPGNNMAIRIRGAASINAGNNPLIVIDGFPTVTGLSSISPDEIASISVLKDASATSLYGSRAANGVVLITTKSAVAGQHNISFNTSVGLESVGDRGKPNQMSAREFAQFKKEFYEDAARYEGYTGGVPELYQHPEIYGDNQGTDWFDILLRTAPSQNYNLSVVSGKKDLKSSINLNYTRQEGVMLNSNFGRFSGRANNVYDVSDRFSIGLNIGFSHVNRHVLPKMEGPHQLIQAAYLMDPTIEYKNADGTYPISFSRPGMFANPNWYLVVRDRQSPSKSTNLLTNAFLEYEIIDGLKYKISANGDIGNGVSRYFEPSHVRGGLFSAPPQTPIGNYNTNNFLSWLVENTMTYQKTINEAHSFDGLLGYSVQKTTFESGSIDGTQYPDNEISWVNAANIRLGQAGTNDWSILSYIGRLNYSYKNRYLLSAAIRRDGSSKFGVNAKWGNFPSVALGWIASEEEFLNHVNQLDFLKIRMSNGKVGNNNIGDYTHLSTVSAANYALNDQVAAGRAKSSLGNSNLTWETTSQFDLGVEVGLFNNRLFATYDYYWKRTNGLLYAIDIPQQSGFSSISSNIGEFNFWGHEVELQSKNQFNALTWNASLNISFNRNLVKKLGTNDTPIGAYNLSWDPHRTQVGRPMGQFFGFIYDGVYMTQEEFDTQPKRAASMVGTVRFKDISGPDGMPDGQITPDDRTFIGDPNPDFIYGITNEFTYKNFDFSFVLAGSVGGDIVDESLSSTNDLAGIFNVTKDVAKRWRSIENPGDGRIPRTRTGTTKDFTDLSTWMVFDGSYLAAKNITFGYRIPLKKYIESVRLYGSIQNLFILTNYPGMNPEASRNGLNGLGAGWDFASYPISRVFSLGLSIKFI</sequence>
<dbReference type="Pfam" id="PF07715">
    <property type="entry name" value="Plug"/>
    <property type="match status" value="1"/>
</dbReference>
<dbReference type="NCBIfam" id="TIGR04057">
    <property type="entry name" value="SusC_RagA_signa"/>
    <property type="match status" value="1"/>
</dbReference>
<dbReference type="InterPro" id="IPR037066">
    <property type="entry name" value="Plug_dom_sf"/>
</dbReference>
<dbReference type="Pfam" id="PF13715">
    <property type="entry name" value="CarbopepD_reg_2"/>
    <property type="match status" value="1"/>
</dbReference>
<evidence type="ECO:0000313" key="10">
    <source>
        <dbReference type="Proteomes" id="UP000198670"/>
    </source>
</evidence>
<evidence type="ECO:0000256" key="1">
    <source>
        <dbReference type="ARBA" id="ARBA00004571"/>
    </source>
</evidence>
<keyword evidence="3 7" id="KW-1134">Transmembrane beta strand</keyword>
<evidence type="ECO:0000256" key="3">
    <source>
        <dbReference type="ARBA" id="ARBA00022452"/>
    </source>
</evidence>
<evidence type="ECO:0000256" key="5">
    <source>
        <dbReference type="ARBA" id="ARBA00023136"/>
    </source>
</evidence>
<keyword evidence="5 7" id="KW-0472">Membrane</keyword>
<evidence type="ECO:0000313" key="9">
    <source>
        <dbReference type="EMBL" id="SFI24923.1"/>
    </source>
</evidence>
<dbReference type="InterPro" id="IPR008969">
    <property type="entry name" value="CarboxyPept-like_regulatory"/>
</dbReference>
<evidence type="ECO:0000256" key="6">
    <source>
        <dbReference type="ARBA" id="ARBA00023237"/>
    </source>
</evidence>
<name>A0A1I3GNG8_9SPHI</name>
<dbReference type="InterPro" id="IPR023996">
    <property type="entry name" value="TonB-dep_OMP_SusC/RagA"/>
</dbReference>
<dbReference type="GO" id="GO:0009279">
    <property type="term" value="C:cell outer membrane"/>
    <property type="evidence" value="ECO:0007669"/>
    <property type="project" value="UniProtKB-SubCell"/>
</dbReference>
<keyword evidence="2 7" id="KW-0813">Transport</keyword>
<evidence type="ECO:0000256" key="7">
    <source>
        <dbReference type="PROSITE-ProRule" id="PRU01360"/>
    </source>
</evidence>
<comment type="subcellular location">
    <subcellularLocation>
        <location evidence="1 7">Cell outer membrane</location>
        <topology evidence="1 7">Multi-pass membrane protein</topology>
    </subcellularLocation>
</comment>